<protein>
    <submittedName>
        <fullName evidence="1">Uncharacterized protein</fullName>
    </submittedName>
</protein>
<proteinExistence type="predicted"/>
<reference evidence="2" key="1">
    <citation type="journal article" date="2023" name="G3 (Bethesda)">
        <title>Genome assembly and association tests identify interacting loci associated with vigor, precocity, and sex in interspecific pistachio rootstocks.</title>
        <authorList>
            <person name="Palmer W."/>
            <person name="Jacygrad E."/>
            <person name="Sagayaradj S."/>
            <person name="Cavanaugh K."/>
            <person name="Han R."/>
            <person name="Bertier L."/>
            <person name="Beede B."/>
            <person name="Kafkas S."/>
            <person name="Golino D."/>
            <person name="Preece J."/>
            <person name="Michelmore R."/>
        </authorList>
    </citation>
    <scope>NUCLEOTIDE SEQUENCE [LARGE SCALE GENOMIC DNA]</scope>
</reference>
<sequence>MPASSPRVSNHRVFPLQLVFLLDPFENPRKFRNQRMKPGTVTPLPELIAEPTNTRSMSLVGTHEYLAPETNKDEGNVVLLIGGILGSFCMSYYLGKPQTQPLNSGHHHELRASQMENNIYTLLNIDRWESLNHMGYNLASLRPVYVKLALRFLNWVWFGTQSLDTLALFNSSCSC</sequence>
<organism evidence="1 2">
    <name type="scientific">Pistacia integerrima</name>
    <dbReference type="NCBI Taxonomy" id="434235"/>
    <lineage>
        <taxon>Eukaryota</taxon>
        <taxon>Viridiplantae</taxon>
        <taxon>Streptophyta</taxon>
        <taxon>Embryophyta</taxon>
        <taxon>Tracheophyta</taxon>
        <taxon>Spermatophyta</taxon>
        <taxon>Magnoliopsida</taxon>
        <taxon>eudicotyledons</taxon>
        <taxon>Gunneridae</taxon>
        <taxon>Pentapetalae</taxon>
        <taxon>rosids</taxon>
        <taxon>malvids</taxon>
        <taxon>Sapindales</taxon>
        <taxon>Anacardiaceae</taxon>
        <taxon>Pistacia</taxon>
    </lineage>
</organism>
<evidence type="ECO:0000313" key="2">
    <source>
        <dbReference type="Proteomes" id="UP001163603"/>
    </source>
</evidence>
<dbReference type="EMBL" id="CM047738">
    <property type="protein sequence ID" value="KAJ0045735.1"/>
    <property type="molecule type" value="Genomic_DNA"/>
</dbReference>
<gene>
    <name evidence="1" type="ORF">Pint_03811</name>
</gene>
<name>A0ACC0Z3J0_9ROSI</name>
<evidence type="ECO:0000313" key="1">
    <source>
        <dbReference type="EMBL" id="KAJ0045735.1"/>
    </source>
</evidence>
<comment type="caution">
    <text evidence="1">The sequence shown here is derived from an EMBL/GenBank/DDBJ whole genome shotgun (WGS) entry which is preliminary data.</text>
</comment>
<accession>A0ACC0Z3J0</accession>
<keyword evidence="2" id="KW-1185">Reference proteome</keyword>
<dbReference type="Proteomes" id="UP001163603">
    <property type="component" value="Chromosome 3"/>
</dbReference>